<dbReference type="Proteomes" id="UP000054107">
    <property type="component" value="Unassembled WGS sequence"/>
</dbReference>
<dbReference type="STRING" id="35722.A0A0B7NTR7"/>
<protein>
    <submittedName>
        <fullName evidence="5">Uncharacterized protein</fullName>
    </submittedName>
</protein>
<evidence type="ECO:0000256" key="4">
    <source>
        <dbReference type="SAM" id="MobiDB-lite"/>
    </source>
</evidence>
<gene>
    <name evidence="5" type="primary">PARPA_12969.1 scaffold 45652</name>
</gene>
<dbReference type="InterPro" id="IPR002110">
    <property type="entry name" value="Ankyrin_rpt"/>
</dbReference>
<dbReference type="AlphaFoldDB" id="A0A0B7NTR7"/>
<reference evidence="5 6" key="1">
    <citation type="submission" date="2014-09" db="EMBL/GenBank/DDBJ databases">
        <authorList>
            <person name="Ellenberger Sabrina"/>
        </authorList>
    </citation>
    <scope>NUCLEOTIDE SEQUENCE [LARGE SCALE GENOMIC DNA]</scope>
    <source>
        <strain evidence="5 6">CBS 412.66</strain>
    </source>
</reference>
<dbReference type="OrthoDB" id="194358at2759"/>
<dbReference type="PANTHER" id="PTHR24198">
    <property type="entry name" value="ANKYRIN REPEAT AND PROTEIN KINASE DOMAIN-CONTAINING PROTEIN"/>
    <property type="match status" value="1"/>
</dbReference>
<keyword evidence="6" id="KW-1185">Reference proteome</keyword>
<evidence type="ECO:0000256" key="2">
    <source>
        <dbReference type="ARBA" id="ARBA00023043"/>
    </source>
</evidence>
<evidence type="ECO:0000256" key="1">
    <source>
        <dbReference type="ARBA" id="ARBA00022737"/>
    </source>
</evidence>
<feature type="region of interest" description="Disordered" evidence="4">
    <location>
        <begin position="1"/>
        <end position="26"/>
    </location>
</feature>
<dbReference type="PANTHER" id="PTHR24198:SF165">
    <property type="entry name" value="ANKYRIN REPEAT-CONTAINING PROTEIN-RELATED"/>
    <property type="match status" value="1"/>
</dbReference>
<evidence type="ECO:0000313" key="6">
    <source>
        <dbReference type="Proteomes" id="UP000054107"/>
    </source>
</evidence>
<keyword evidence="2 3" id="KW-0040">ANK repeat</keyword>
<evidence type="ECO:0000313" key="5">
    <source>
        <dbReference type="EMBL" id="CEP18663.1"/>
    </source>
</evidence>
<proteinExistence type="predicted"/>
<dbReference type="SUPFAM" id="SSF48403">
    <property type="entry name" value="Ankyrin repeat"/>
    <property type="match status" value="1"/>
</dbReference>
<dbReference type="SMART" id="SM00248">
    <property type="entry name" value="ANK"/>
    <property type="match status" value="6"/>
</dbReference>
<dbReference type="Gene3D" id="1.25.40.20">
    <property type="entry name" value="Ankyrin repeat-containing domain"/>
    <property type="match status" value="2"/>
</dbReference>
<dbReference type="PROSITE" id="PS50088">
    <property type="entry name" value="ANK_REPEAT"/>
    <property type="match status" value="1"/>
</dbReference>
<feature type="repeat" description="ANK" evidence="3">
    <location>
        <begin position="239"/>
        <end position="271"/>
    </location>
</feature>
<accession>A0A0B7NTR7</accession>
<name>A0A0B7NTR7_9FUNG</name>
<dbReference type="InterPro" id="IPR036770">
    <property type="entry name" value="Ankyrin_rpt-contain_sf"/>
</dbReference>
<evidence type="ECO:0000256" key="3">
    <source>
        <dbReference type="PROSITE-ProRule" id="PRU00023"/>
    </source>
</evidence>
<keyword evidence="1" id="KW-0677">Repeat</keyword>
<dbReference type="EMBL" id="LN733872">
    <property type="protein sequence ID" value="CEP18663.1"/>
    <property type="molecule type" value="Genomic_DNA"/>
</dbReference>
<organism evidence="5 6">
    <name type="scientific">Parasitella parasitica</name>
    <dbReference type="NCBI Taxonomy" id="35722"/>
    <lineage>
        <taxon>Eukaryota</taxon>
        <taxon>Fungi</taxon>
        <taxon>Fungi incertae sedis</taxon>
        <taxon>Mucoromycota</taxon>
        <taxon>Mucoromycotina</taxon>
        <taxon>Mucoromycetes</taxon>
        <taxon>Mucorales</taxon>
        <taxon>Mucorineae</taxon>
        <taxon>Mucoraceae</taxon>
        <taxon>Parasitella</taxon>
    </lineage>
</organism>
<dbReference type="Pfam" id="PF12796">
    <property type="entry name" value="Ank_2"/>
    <property type="match status" value="1"/>
</dbReference>
<sequence length="414" mass="46561">MFKHLTNQRKGLEKQHENSNTIPPKTTIFLAGNNSTATHRDCRLLHLPMELLHRIFVYAQNPALAITCSRFWSLGQLPMLRADYLMHRYGPTAVLGETSMRRHIVSLPIIHQLLKLDCDPTADDSWLFIKGCELGLVDLCRRILQMGHCNVAHMLNLAAMTGSIDIINLLVTEFDANVYHETVLMLACRENHLDLVKYLVETFSISVHSHGERQLRNACLHGFVKLVAFLLQGADVHTYNDAAIQNAAYKGFSNVVELLLQAGARADANENACIQHAINNHDLRMVKCLIEKGGVDPRCNHDWPLKQTCQRGLDDILSYLIRMANNSVDIGDGVLLELALVHDQLSTLKLLLDNGANPNCVGVVRGLKYVVDPKTQRKHKEKMIQYLLDAGLELNAQTDHVSLKPENKLLLSWI</sequence>